<evidence type="ECO:0000256" key="1">
    <source>
        <dbReference type="SAM" id="MobiDB-lite"/>
    </source>
</evidence>
<dbReference type="GeneID" id="13542047"/>
<evidence type="ECO:0000313" key="2">
    <source>
        <dbReference type="EMBL" id="EHS64651.1"/>
    </source>
</evidence>
<dbReference type="VEuPathDB" id="FungiDB:PGTG_21002"/>
<dbReference type="AlphaFoldDB" id="H6QQ50"/>
<feature type="region of interest" description="Disordered" evidence="1">
    <location>
        <begin position="38"/>
        <end position="205"/>
    </location>
</feature>
<accession>H6QQ50</accession>
<feature type="compositionally biased region" description="Basic and acidic residues" evidence="1">
    <location>
        <begin position="140"/>
        <end position="182"/>
    </location>
</feature>
<dbReference type="InParanoid" id="H6QQ50"/>
<sequence>MHQSTGDPTEESLPSRRALFDGIPRTPLVQNALALPGLTPVPVLPSTPMVPTPSNPIPKPPPAVPHPARRRGRTEVIKPNDSSAQALLVMLQKSHDRQEQSQLEDRRVAEKKSDQKEVARVQAKAEADHDQAMREGQLQIDRDLADKRNQLLDEEHRAREADRKEERRLDMEWRAEEGRRYEASQQQLAADRKDQEKARRAQEQSSQLFQAALMRMLGVGGVMPQAEGP</sequence>
<evidence type="ECO:0000313" key="3">
    <source>
        <dbReference type="Proteomes" id="UP000008783"/>
    </source>
</evidence>
<name>H6QQ50_PUCGT</name>
<feature type="region of interest" description="Disordered" evidence="1">
    <location>
        <begin position="1"/>
        <end position="21"/>
    </location>
</feature>
<keyword evidence="3" id="KW-1185">Reference proteome</keyword>
<feature type="compositionally biased region" description="Pro residues" evidence="1">
    <location>
        <begin position="42"/>
        <end position="65"/>
    </location>
</feature>
<feature type="compositionally biased region" description="Basic and acidic residues" evidence="1">
    <location>
        <begin position="93"/>
        <end position="133"/>
    </location>
</feature>
<proteinExistence type="predicted"/>
<dbReference type="KEGG" id="pgr:PGTG_21002"/>
<gene>
    <name evidence="2" type="ORF">PGTG_21002</name>
</gene>
<organism evidence="2 3">
    <name type="scientific">Puccinia graminis f. sp. tritici (strain CRL 75-36-700-3 / race SCCL)</name>
    <name type="common">Black stem rust fungus</name>
    <dbReference type="NCBI Taxonomy" id="418459"/>
    <lineage>
        <taxon>Eukaryota</taxon>
        <taxon>Fungi</taxon>
        <taxon>Dikarya</taxon>
        <taxon>Basidiomycota</taxon>
        <taxon>Pucciniomycotina</taxon>
        <taxon>Pucciniomycetes</taxon>
        <taxon>Pucciniales</taxon>
        <taxon>Pucciniaceae</taxon>
        <taxon>Puccinia</taxon>
    </lineage>
</organism>
<reference evidence="3" key="1">
    <citation type="journal article" date="2011" name="Proc. Natl. Acad. Sci. U.S.A.">
        <title>Obligate biotrophy features unraveled by the genomic analysis of rust fungi.</title>
        <authorList>
            <person name="Duplessis S."/>
            <person name="Cuomo C.A."/>
            <person name="Lin Y.-C."/>
            <person name="Aerts A."/>
            <person name="Tisserant E."/>
            <person name="Veneault-Fourrey C."/>
            <person name="Joly D.L."/>
            <person name="Hacquard S."/>
            <person name="Amselem J."/>
            <person name="Cantarel B.L."/>
            <person name="Chiu R."/>
            <person name="Coutinho P.M."/>
            <person name="Feau N."/>
            <person name="Field M."/>
            <person name="Frey P."/>
            <person name="Gelhaye E."/>
            <person name="Goldberg J."/>
            <person name="Grabherr M.G."/>
            <person name="Kodira C.D."/>
            <person name="Kohler A."/>
            <person name="Kuees U."/>
            <person name="Lindquist E.A."/>
            <person name="Lucas S.M."/>
            <person name="Mago R."/>
            <person name="Mauceli E."/>
            <person name="Morin E."/>
            <person name="Murat C."/>
            <person name="Pangilinan J.L."/>
            <person name="Park R."/>
            <person name="Pearson M."/>
            <person name="Quesneville H."/>
            <person name="Rouhier N."/>
            <person name="Sakthikumar S."/>
            <person name="Salamov A.A."/>
            <person name="Schmutz J."/>
            <person name="Selles B."/>
            <person name="Shapiro H."/>
            <person name="Tanguay P."/>
            <person name="Tuskan G.A."/>
            <person name="Henrissat B."/>
            <person name="Van de Peer Y."/>
            <person name="Rouze P."/>
            <person name="Ellis J.G."/>
            <person name="Dodds P.N."/>
            <person name="Schein J.E."/>
            <person name="Zhong S."/>
            <person name="Hamelin R.C."/>
            <person name="Grigoriev I.V."/>
            <person name="Szabo L.J."/>
            <person name="Martin F."/>
        </authorList>
    </citation>
    <scope>NUCLEOTIDE SEQUENCE [LARGE SCALE GENOMIC DNA]</scope>
    <source>
        <strain evidence="3">CRL 75-36-700-3 / race SCCL</strain>
    </source>
</reference>
<dbReference type="EMBL" id="DS178269">
    <property type="protein sequence ID" value="EHS64651.1"/>
    <property type="molecule type" value="Genomic_DNA"/>
</dbReference>
<dbReference type="Proteomes" id="UP000008783">
    <property type="component" value="Unassembled WGS sequence"/>
</dbReference>
<feature type="compositionally biased region" description="Basic and acidic residues" evidence="1">
    <location>
        <begin position="190"/>
        <end position="202"/>
    </location>
</feature>
<protein>
    <submittedName>
        <fullName evidence="2">Uncharacterized protein</fullName>
    </submittedName>
</protein>
<dbReference type="HOGENOM" id="CLU_1210339_0_0_1"/>
<dbReference type="RefSeq" id="XP_003890357.1">
    <property type="nucleotide sequence ID" value="XM_003890308.1"/>
</dbReference>